<feature type="region of interest" description="Disordered" evidence="1">
    <location>
        <begin position="1"/>
        <end position="22"/>
    </location>
</feature>
<dbReference type="AlphaFoldDB" id="A0A6N2RAE0"/>
<evidence type="ECO:0000313" key="2">
    <source>
        <dbReference type="EMBL" id="VYS76885.1"/>
    </source>
</evidence>
<organism evidence="2">
    <name type="scientific">Schaalia odontolytica</name>
    <dbReference type="NCBI Taxonomy" id="1660"/>
    <lineage>
        <taxon>Bacteria</taxon>
        <taxon>Bacillati</taxon>
        <taxon>Actinomycetota</taxon>
        <taxon>Actinomycetes</taxon>
        <taxon>Actinomycetales</taxon>
        <taxon>Actinomycetaceae</taxon>
        <taxon>Schaalia</taxon>
    </lineage>
</organism>
<accession>A0A6N2RAE0</accession>
<gene>
    <name evidence="2" type="ORF">AOLFYP35_00216</name>
</gene>
<dbReference type="EMBL" id="CACRSM010000002">
    <property type="protein sequence ID" value="VYS76885.1"/>
    <property type="molecule type" value="Genomic_DNA"/>
</dbReference>
<sequence>MSEPASFTPRPRASKRHTPSFDTDNFLRELDVITRRVERVTGVPAETFNADCPEYDSACMMIIRLAGFLEREAYAPYMDALSSVEKRALRTARNIAAHSGYQSMDDKLLWTAVTRNVPDMIERLRTAVQADR</sequence>
<evidence type="ECO:0000256" key="1">
    <source>
        <dbReference type="SAM" id="MobiDB-lite"/>
    </source>
</evidence>
<protein>
    <submittedName>
        <fullName evidence="2">Uncharacterized protein</fullName>
    </submittedName>
</protein>
<reference evidence="2" key="1">
    <citation type="submission" date="2019-11" db="EMBL/GenBank/DDBJ databases">
        <authorList>
            <person name="Feng L."/>
        </authorList>
    </citation>
    <scope>NUCLEOTIDE SEQUENCE</scope>
    <source>
        <strain evidence="2">AodontolyticusLFYP35</strain>
    </source>
</reference>
<proteinExistence type="predicted"/>
<name>A0A6N2RAE0_9ACTO</name>